<comment type="similarity">
    <text evidence="2">Belongs to the cation diffusion facilitator (CDF) transporter (TC 2.A.4) family. SLC30A subfamily.</text>
</comment>
<feature type="domain" description="Cation efflux protein transmembrane" evidence="10">
    <location>
        <begin position="17"/>
        <end position="202"/>
    </location>
</feature>
<dbReference type="Gene3D" id="1.20.1510.10">
    <property type="entry name" value="Cation efflux protein transmembrane domain"/>
    <property type="match status" value="1"/>
</dbReference>
<dbReference type="InterPro" id="IPR027470">
    <property type="entry name" value="Cation_efflux_CTD"/>
</dbReference>
<keyword evidence="4 9" id="KW-0812">Transmembrane</keyword>
<dbReference type="RefSeq" id="WP_259414829.1">
    <property type="nucleotide sequence ID" value="NZ_JANWGH010000002.1"/>
</dbReference>
<evidence type="ECO:0000256" key="9">
    <source>
        <dbReference type="SAM" id="Phobius"/>
    </source>
</evidence>
<feature type="domain" description="Cation efflux protein cytoplasmic" evidence="11">
    <location>
        <begin position="209"/>
        <end position="284"/>
    </location>
</feature>
<dbReference type="InterPro" id="IPR002524">
    <property type="entry name" value="Cation_efflux"/>
</dbReference>
<dbReference type="PANTHER" id="PTHR11562:SF17">
    <property type="entry name" value="RE54080P-RELATED"/>
    <property type="match status" value="1"/>
</dbReference>
<evidence type="ECO:0000256" key="5">
    <source>
        <dbReference type="ARBA" id="ARBA00022906"/>
    </source>
</evidence>
<comment type="caution">
    <text evidence="12">The sequence shown here is derived from an EMBL/GenBank/DDBJ whole genome shotgun (WGS) entry which is preliminary data.</text>
</comment>
<comment type="subcellular location">
    <subcellularLocation>
        <location evidence="1">Membrane</location>
        <topology evidence="1">Multi-pass membrane protein</topology>
    </subcellularLocation>
</comment>
<dbReference type="InterPro" id="IPR036837">
    <property type="entry name" value="Cation_efflux_CTD_sf"/>
</dbReference>
<keyword evidence="13" id="KW-1185">Reference proteome</keyword>
<dbReference type="InterPro" id="IPR058533">
    <property type="entry name" value="Cation_efflux_TM"/>
</dbReference>
<dbReference type="InterPro" id="IPR027469">
    <property type="entry name" value="Cation_efflux_TMD_sf"/>
</dbReference>
<feature type="transmembrane region" description="Helical" evidence="9">
    <location>
        <begin position="156"/>
        <end position="174"/>
    </location>
</feature>
<keyword evidence="3" id="KW-0813">Transport</keyword>
<dbReference type="Proteomes" id="UP001206788">
    <property type="component" value="Unassembled WGS sequence"/>
</dbReference>
<evidence type="ECO:0000256" key="6">
    <source>
        <dbReference type="ARBA" id="ARBA00022989"/>
    </source>
</evidence>
<organism evidence="12 13">
    <name type="scientific">Algoriphagus limi</name>
    <dbReference type="NCBI Taxonomy" id="2975273"/>
    <lineage>
        <taxon>Bacteria</taxon>
        <taxon>Pseudomonadati</taxon>
        <taxon>Bacteroidota</taxon>
        <taxon>Cytophagia</taxon>
        <taxon>Cytophagales</taxon>
        <taxon>Cyclobacteriaceae</taxon>
        <taxon>Algoriphagus</taxon>
    </lineage>
</organism>
<evidence type="ECO:0000259" key="10">
    <source>
        <dbReference type="Pfam" id="PF01545"/>
    </source>
</evidence>
<feature type="transmembrane region" description="Helical" evidence="9">
    <location>
        <begin position="83"/>
        <end position="102"/>
    </location>
</feature>
<evidence type="ECO:0000256" key="2">
    <source>
        <dbReference type="ARBA" id="ARBA00008873"/>
    </source>
</evidence>
<sequence length="297" mass="33668">MADHSHHHHHSSGKNLKTAFLLNLGFTIFELIGGFYVNSVAIVSDAIHDLGDSISLGTAWYLDAKSKKKPTRTFSFGYRRFSLLGALFNSLILIVGSIYVIIEAIGRIIEPEEVNPQGMLLFAIIGVGVNGFAAWKMSHGKSLNERVVSWHLLEDVLGWFAILVASVILNFWDIPYLDPALSLGFGMFILSNVVLRLRETLMVFLQGHPEDVDREKIEEELLSLKQIQSIHHMHIWSLDGEHHVFSAHFKLKEIEGLKELMEVKNQIKSCLKKYHFEHLTIELETADECCEFSEEGE</sequence>
<dbReference type="EMBL" id="JANWGH010000002">
    <property type="protein sequence ID" value="MCS5491169.1"/>
    <property type="molecule type" value="Genomic_DNA"/>
</dbReference>
<gene>
    <name evidence="12" type="ORF">NY014_12050</name>
</gene>
<dbReference type="SUPFAM" id="SSF160240">
    <property type="entry name" value="Cation efflux protein cytoplasmic domain-like"/>
    <property type="match status" value="1"/>
</dbReference>
<dbReference type="InterPro" id="IPR050681">
    <property type="entry name" value="CDF/SLC30A"/>
</dbReference>
<keyword evidence="5" id="KW-0862">Zinc</keyword>
<dbReference type="PANTHER" id="PTHR11562">
    <property type="entry name" value="CATION EFFLUX PROTEIN/ ZINC TRANSPORTER"/>
    <property type="match status" value="1"/>
</dbReference>
<feature type="transmembrane region" description="Helical" evidence="9">
    <location>
        <begin position="180"/>
        <end position="197"/>
    </location>
</feature>
<evidence type="ECO:0000313" key="12">
    <source>
        <dbReference type="EMBL" id="MCS5491169.1"/>
    </source>
</evidence>
<evidence type="ECO:0000256" key="4">
    <source>
        <dbReference type="ARBA" id="ARBA00022692"/>
    </source>
</evidence>
<dbReference type="Pfam" id="PF01545">
    <property type="entry name" value="Cation_efflux"/>
    <property type="match status" value="1"/>
</dbReference>
<keyword evidence="6 9" id="KW-1133">Transmembrane helix</keyword>
<feature type="transmembrane region" description="Helical" evidence="9">
    <location>
        <begin position="114"/>
        <end position="135"/>
    </location>
</feature>
<evidence type="ECO:0000256" key="1">
    <source>
        <dbReference type="ARBA" id="ARBA00004141"/>
    </source>
</evidence>
<dbReference type="Pfam" id="PF16916">
    <property type="entry name" value="ZT_dimer"/>
    <property type="match status" value="1"/>
</dbReference>
<reference evidence="12 13" key="1">
    <citation type="submission" date="2022-08" db="EMBL/GenBank/DDBJ databases">
        <title>Algoriphagus sp. CAU 1643 isolated from mud.</title>
        <authorList>
            <person name="Kim W."/>
        </authorList>
    </citation>
    <scope>NUCLEOTIDE SEQUENCE [LARGE SCALE GENOMIC DNA]</scope>
    <source>
        <strain evidence="12 13">CAU 1643</strain>
    </source>
</reference>
<evidence type="ECO:0000256" key="3">
    <source>
        <dbReference type="ARBA" id="ARBA00022448"/>
    </source>
</evidence>
<proteinExistence type="inferred from homology"/>
<evidence type="ECO:0000256" key="8">
    <source>
        <dbReference type="ARBA" id="ARBA00023136"/>
    </source>
</evidence>
<accession>A0ABT2G7C7</accession>
<evidence type="ECO:0000313" key="13">
    <source>
        <dbReference type="Proteomes" id="UP001206788"/>
    </source>
</evidence>
<protein>
    <submittedName>
        <fullName evidence="12">Cation diffusion facilitator family transporter</fullName>
    </submittedName>
</protein>
<evidence type="ECO:0000259" key="11">
    <source>
        <dbReference type="Pfam" id="PF16916"/>
    </source>
</evidence>
<keyword evidence="5" id="KW-0864">Zinc transport</keyword>
<keyword evidence="8 9" id="KW-0472">Membrane</keyword>
<dbReference type="NCBIfam" id="TIGR01297">
    <property type="entry name" value="CDF"/>
    <property type="match status" value="1"/>
</dbReference>
<feature type="transmembrane region" description="Helical" evidence="9">
    <location>
        <begin position="20"/>
        <end position="37"/>
    </location>
</feature>
<keyword evidence="7" id="KW-0406">Ion transport</keyword>
<evidence type="ECO:0000256" key="7">
    <source>
        <dbReference type="ARBA" id="ARBA00023065"/>
    </source>
</evidence>
<dbReference type="SUPFAM" id="SSF161111">
    <property type="entry name" value="Cation efflux protein transmembrane domain-like"/>
    <property type="match status" value="1"/>
</dbReference>
<name>A0ABT2G7C7_9BACT</name>